<keyword evidence="2" id="KW-0597">Phosphoprotein</keyword>
<dbReference type="SUPFAM" id="SSF52777">
    <property type="entry name" value="CoA-dependent acyltransferases"/>
    <property type="match status" value="2"/>
</dbReference>
<dbReference type="Gene3D" id="3.10.129.110">
    <property type="entry name" value="Polyketide synthase dehydratase"/>
    <property type="match status" value="1"/>
</dbReference>
<dbReference type="Pfam" id="PF00550">
    <property type="entry name" value="PP-binding"/>
    <property type="match status" value="2"/>
</dbReference>
<reference evidence="13 14" key="1">
    <citation type="submission" date="2019-06" db="EMBL/GenBank/DDBJ databases">
        <title>Genome Sequence of the Brown Rot Fungal Pathogen Monilinia laxa.</title>
        <authorList>
            <person name="De Miccolis Angelini R.M."/>
            <person name="Landi L."/>
            <person name="Abate D."/>
            <person name="Pollastro S."/>
            <person name="Romanazzi G."/>
            <person name="Faretra F."/>
        </authorList>
    </citation>
    <scope>NUCLEOTIDE SEQUENCE [LARGE SCALE GENOMIC DNA]</scope>
    <source>
        <strain evidence="13 14">Mlax316</strain>
    </source>
</reference>
<dbReference type="EMBL" id="VIGI01000015">
    <property type="protein sequence ID" value="KAB8291373.1"/>
    <property type="molecule type" value="Genomic_DNA"/>
</dbReference>
<dbReference type="InterPro" id="IPR000873">
    <property type="entry name" value="AMP-dep_synth/lig_dom"/>
</dbReference>
<dbReference type="Pfam" id="PF00109">
    <property type="entry name" value="ketoacyl-synt"/>
    <property type="match status" value="1"/>
</dbReference>
<feature type="domain" description="Carrier" evidence="10">
    <location>
        <begin position="2410"/>
        <end position="2487"/>
    </location>
</feature>
<dbReference type="SUPFAM" id="SSF53901">
    <property type="entry name" value="Thiolase-like"/>
    <property type="match status" value="1"/>
</dbReference>
<dbReference type="PROSITE" id="PS00012">
    <property type="entry name" value="PHOSPHOPANTETHEINE"/>
    <property type="match status" value="1"/>
</dbReference>
<dbReference type="OrthoDB" id="329835at2759"/>
<dbReference type="SMART" id="SM00822">
    <property type="entry name" value="PKS_KR"/>
    <property type="match status" value="1"/>
</dbReference>
<feature type="compositionally biased region" description="Basic and acidic residues" evidence="9">
    <location>
        <begin position="2561"/>
        <end position="2578"/>
    </location>
</feature>
<dbReference type="CDD" id="cd19532">
    <property type="entry name" value="C_PKS-NRPS"/>
    <property type="match status" value="1"/>
</dbReference>
<dbReference type="Gene3D" id="3.40.50.720">
    <property type="entry name" value="NAD(P)-binding Rossmann-like Domain"/>
    <property type="match status" value="3"/>
</dbReference>
<dbReference type="InterPro" id="IPR013120">
    <property type="entry name" value="FAR_NAD-bd"/>
</dbReference>
<dbReference type="Pfam" id="PF14765">
    <property type="entry name" value="PS-DH"/>
    <property type="match status" value="1"/>
</dbReference>
<keyword evidence="1" id="KW-0596">Phosphopantetheine</keyword>
<feature type="region of interest" description="N-terminal hotdog fold" evidence="8">
    <location>
        <begin position="957"/>
        <end position="1094"/>
    </location>
</feature>
<dbReference type="Pfam" id="PF02801">
    <property type="entry name" value="Ketoacyl-synt_C"/>
    <property type="match status" value="1"/>
</dbReference>
<evidence type="ECO:0008006" key="15">
    <source>
        <dbReference type="Google" id="ProtNLM"/>
    </source>
</evidence>
<dbReference type="PROSITE" id="PS52004">
    <property type="entry name" value="KS3_2"/>
    <property type="match status" value="1"/>
</dbReference>
<dbReference type="Proteomes" id="UP000326757">
    <property type="component" value="Unassembled WGS sequence"/>
</dbReference>
<dbReference type="Gene3D" id="3.40.50.12780">
    <property type="entry name" value="N-terminal domain of ligase-like"/>
    <property type="match status" value="1"/>
</dbReference>
<evidence type="ECO:0000256" key="6">
    <source>
        <dbReference type="ARBA" id="ARBA00022737"/>
    </source>
</evidence>
<dbReference type="GO" id="GO:0009403">
    <property type="term" value="P:toxin biosynthetic process"/>
    <property type="evidence" value="ECO:0007669"/>
    <property type="project" value="UniProtKB-ARBA"/>
</dbReference>
<organism evidence="13 14">
    <name type="scientific">Monilinia laxa</name>
    <name type="common">Brown rot fungus</name>
    <name type="synonym">Sclerotinia laxa</name>
    <dbReference type="NCBI Taxonomy" id="61186"/>
    <lineage>
        <taxon>Eukaryota</taxon>
        <taxon>Fungi</taxon>
        <taxon>Dikarya</taxon>
        <taxon>Ascomycota</taxon>
        <taxon>Pezizomycotina</taxon>
        <taxon>Leotiomycetes</taxon>
        <taxon>Helotiales</taxon>
        <taxon>Sclerotiniaceae</taxon>
        <taxon>Monilinia</taxon>
    </lineage>
</organism>
<dbReference type="SUPFAM" id="SSF56801">
    <property type="entry name" value="Acetyl-CoA synthetase-like"/>
    <property type="match status" value="1"/>
</dbReference>
<feature type="active site" description="Proton acceptor; for dehydratase activity" evidence="8">
    <location>
        <position position="989"/>
    </location>
</feature>
<dbReference type="InterPro" id="IPR029063">
    <property type="entry name" value="SAM-dependent_MTases_sf"/>
</dbReference>
<keyword evidence="5" id="KW-0808">Transferase</keyword>
<feature type="domain" description="Carrier" evidence="10">
    <location>
        <begin position="3574"/>
        <end position="3656"/>
    </location>
</feature>
<dbReference type="InterPro" id="IPR049900">
    <property type="entry name" value="PKS_mFAS_DH"/>
</dbReference>
<feature type="active site" description="Proton donor; for dehydratase activity" evidence="8">
    <location>
        <position position="1164"/>
    </location>
</feature>
<dbReference type="GO" id="GO:0004312">
    <property type="term" value="F:fatty acid synthase activity"/>
    <property type="evidence" value="ECO:0007669"/>
    <property type="project" value="TreeGrafter"/>
</dbReference>
<dbReference type="InterPro" id="IPR042104">
    <property type="entry name" value="PKS_dehydratase_sf"/>
</dbReference>
<dbReference type="PROSITE" id="PS00455">
    <property type="entry name" value="AMP_BINDING"/>
    <property type="match status" value="1"/>
</dbReference>
<dbReference type="SUPFAM" id="SSF52151">
    <property type="entry name" value="FabD/lysophospholipase-like"/>
    <property type="match status" value="1"/>
</dbReference>
<dbReference type="Pfam" id="PF21089">
    <property type="entry name" value="PKS_DH_N"/>
    <property type="match status" value="1"/>
</dbReference>
<dbReference type="GO" id="GO:0016874">
    <property type="term" value="F:ligase activity"/>
    <property type="evidence" value="ECO:0007669"/>
    <property type="project" value="UniProtKB-KW"/>
</dbReference>
<dbReference type="GO" id="GO:0006633">
    <property type="term" value="P:fatty acid biosynthetic process"/>
    <property type="evidence" value="ECO:0007669"/>
    <property type="project" value="InterPro"/>
</dbReference>
<dbReference type="CDD" id="cd05930">
    <property type="entry name" value="A_NRPS"/>
    <property type="match status" value="1"/>
</dbReference>
<dbReference type="Pfam" id="PF08242">
    <property type="entry name" value="Methyltransf_12"/>
    <property type="match status" value="1"/>
</dbReference>
<feature type="domain" description="PKS/mFAS DH" evidence="12">
    <location>
        <begin position="957"/>
        <end position="1258"/>
    </location>
</feature>
<keyword evidence="14" id="KW-1185">Reference proteome</keyword>
<dbReference type="InterPro" id="IPR045851">
    <property type="entry name" value="AMP-bd_C_sf"/>
</dbReference>
<dbReference type="PANTHER" id="PTHR43775:SF20">
    <property type="entry name" value="HYBRID PKS-NRPS SYNTHETASE APDA"/>
    <property type="match status" value="1"/>
</dbReference>
<dbReference type="SUPFAM" id="SSF55048">
    <property type="entry name" value="Probable ACP-binding domain of malonyl-CoA ACP transacylase"/>
    <property type="match status" value="1"/>
</dbReference>
<dbReference type="InterPro" id="IPR036291">
    <property type="entry name" value="NAD(P)-bd_dom_sf"/>
</dbReference>
<dbReference type="Gene3D" id="1.10.1200.10">
    <property type="entry name" value="ACP-like"/>
    <property type="match status" value="1"/>
</dbReference>
<dbReference type="Pfam" id="PF08659">
    <property type="entry name" value="KR"/>
    <property type="match status" value="1"/>
</dbReference>
<dbReference type="GO" id="GO:0031177">
    <property type="term" value="F:phosphopantetheine binding"/>
    <property type="evidence" value="ECO:0007669"/>
    <property type="project" value="InterPro"/>
</dbReference>
<evidence type="ECO:0000256" key="1">
    <source>
        <dbReference type="ARBA" id="ARBA00022450"/>
    </source>
</evidence>
<dbReference type="SUPFAM" id="SSF53335">
    <property type="entry name" value="S-adenosyl-L-methionine-dependent methyltransferases"/>
    <property type="match status" value="1"/>
</dbReference>
<evidence type="ECO:0000256" key="8">
    <source>
        <dbReference type="PROSITE-ProRule" id="PRU01363"/>
    </source>
</evidence>
<keyword evidence="4" id="KW-0489">Methyltransferase</keyword>
<keyword evidence="7" id="KW-0511">Multifunctional enzyme</keyword>
<proteinExistence type="predicted"/>
<sequence>MKDIASDSLEEIAIVGSSCRFPGGSHSPSKLWDLLKYPIDLVAEIQHNRFNAAGFYHPKAEHAGTSNVTKAYLLDDDPWTFDNEFFKISAREAESMDPQQRITLEIVYEAIECAGYSLSQLKGSSTGVFVGQMSDDFRDIVLRDLDCHPQYAGTGIARSILANRVSYVFDWKGPSMSIDTACSSSLVALHLAVQSLRSGECNMAVVIGVNSILSPEVFSFLSSLRMISPNGRSRMWDIHADGYARGEGYAAVVIKTLERAIDDYDDIESIIRNTGVNQDGRSTGLTVPNAVSQAELINLTYAKCGLNCEIERDRCQYFEAHGTGTPAGDPKEAEAINATFFPTSHQGVLNSLVTTEMLKNEKILVGSIKTVIGHLEGAAGLASVLKVSLAIQNGMIPPNLHFEQLNPAIEPYYGGLEVSRSLQQWPKLPAGVPRRASVNSFGFGGANAHAIIESWDNESTSIETGSTMFCWGPFVVSANSHAALEAAIVSLCGALKSQSDIELHRLAWTLQARRTHLTYRASFAAVEKEELITSLESAIKGKKQYSIATKVVKASETHILGIFTGQGAQWVAMGTELFLHSASFRRTIESLESALEAIVNGPNWSLTKELMDKTNPERSLSAEISQPLCTAIQIALVDLLKVSGINFSAVVGHSSGEIAAAYSAGVLTATDAIVIAYYRGYHTHQSKVSGSNSGKMMAVGMAPENAADFCLRKNFLNRISVAAINSPSSVTLSGDSNAIDEAREILDEKSIFARILKVDTAYHSHHMECVREPYIESLQKADIRPKRKTFKGSCNWYSSVYRRSDDRSMSSNVSFENTYWADNLTKPVLFSSAIISAIKKENFNLVLEIGPHPALKGPTIECIGVASDNQLPYHGVLERGKNSVNTFSNALGFVWRNIDSSTLSVDFKAFQKSCNGPNWIIPRVHKGLSPYHWDHDKPMLKESKKSKVWRTRSTPLHELLGYPSLNGNPREVRWRNILKLADLEWLQGHQFQHQVLFPAAAYLVMALEAALHLFKHGKQLFQLVELQDVVIHNAITLEGGPSGTETNLVIRVVEESSSGGLAEFYCHSNNADTGLPDFDKEIFTGRVVVKFDAPTEDTLPRRLIPSLPMTDVNTDRFYSWMSKIGLQYTKPFVLNSIKRRLNLATVTAVGDMNGGYPIHPATFDSVLQGLFAAFSYPGDGRLWTTYLPKSFRRVRFDMYECQKTNYAANARLVADCFVTKSSARNICGDIDVFRQYDGQALIQVQGVVFDSLDIPSPVNDQCMYWKTIWKREVFSQVESTRHDNTRAKIIDDCNLHEICERTSYFYLNQLYREIGQDQVALLEGHLEEFMDFILKYVRPEKRLDPNSCWNKQWESDTPESVKKLGEKSYSDQIDLKIIHRLGSRLPFILRQSEAISQVLKDENMLATLYSEGLGVAETNQHLGAFLDHLVHQFPRMRILELGAGTSGSTSVALRHLKSGPEEYTFTDLSPSCFEAAQTRFSEHKQLMKFKTLDIDQSPAEQGFQANSYDIIIAAHVLQATKSVSEALKHCRQLLRPGGYLILLEPVNQTRLRIPFLLSTSPLRWLNRENAQSKGPPITEAQWNLLLLDNSFSGVDHTLRDFEADSMHTCSVMISQAVDDQIRVLRDPLNRAGGVVLIEKLIVIGGRSLTVSKVRANIKSLLGSFVEHIEMIDNLEDVQGNGENLGSAVVCLSGLEEATFATMNQQRVSAMQSLFREAKYIIWATRGCRADDPYANIAVGIGRSVSREMPHLRLKLVDIDTINLQTNRRDAIMLSEMLLQMICLDMPSYNNVLWGNETEVVVEDGAVLIPRVIRDDISNDRFNALRRNITRTTSHMTDPLVISTGEKGATINEIESNLDDPHLIPSSIQVLSSSLFSIFCSDDERPIYLSMGKSINTGEIVLAISDKNISTIKNADYTFSCKGSSNFDEMLLAILTVIIYESLFSSTNGTIWFHNVDDSTTEIIDTIANRKDASVFLTTSNSASKLVPAARATYIHPRITERELIQLIPYNLKRFVDMGSNSDDLAETIRSISDSKLNFQRNFHQLSLDQHISLLFSKSSLVELLEDYCSRPELLCDVGRLAESNIIKVGLLHEKQGAASATSIISWTGVEPVHVQVAPATHSRLFMDKKTYLLIGLAGEVGLSLCQWMISCGARYVAIASRNPKVPPEVQKVFERQGVVVRIFSMDVADMESLTNVHHEIVSSMPPISGVVNGALVVRDHPFDAMSFEDLETVFKPKVVGTQNLDNLFFSTPLDFFILFSSIATVVGKPGQSSYAAANLFMSALAGQRRTRGLAASVMHFGMLLGFGFIHGQTGSLLETRFRQEDCWAIPEPDFHAIFAQAILSGRPENNLDPDIIAGLGTEIETPWRAISRFSHCRVIEHTSIGNRHYDNEQPTQSIQDRLKQSRNGKEAYAVLKTAIAGRVSLALSCPIESVGEHVGLISLGLDSLLAVEIRSWIFKILEVDLPVLKLLGGSSLSDICHSVLDQLPTSLRGCVEDNENPQDEPNHGRTDQSTRSSQDSQLEVTLSDRDSFEGPNQEGLSGKISSEELAVPSHTFSRNTQSDKKGDQQSQAEYERVGDMSESQAQLYFLHEYLQNNAYNVAYFGQFHGRLDVQKLSRALRLVSKRHEALRSAYFIDISTGRPVQAVLPEPNFTLIHEAIHGDEQFQAEIERVKEIKFDIENGVVMKITVVSHSSSLHSIIFNHHHIALDGVSWGIFIAELAQTYSAGPNSIPKSISVQQPIDMVKRQLSELAMNNEKHQADMAFWRKAYSSMPTQLPLFPFAKVKSRPSIKEYDYRINSSDFRLSYEMTKLIEKMALSIGVTPFHFYFASFATFLARCLGVSDVAIGVVNANRTDDEDMETIGYFLNMLPVYISLGASEQFERIAKRSRDAVATVFSHPHTPNDIIDQQSLFQVAINYRKSSVSKTIFGDDGEIEWEGGVTAGSPYDLLLNVAAMPDWTYISLITQQSLYTAADGALLLKWYTRALEAVARDPSFEISKCPISNESDTAEAIELGRGSKIEALWQGTLLDRIDKIAAKFSNDLAIIDEQAQNLTYAQMSARAIQIMHRLQAITPPLKVGSRVAMLLDPVADAVCCILAIMRLNYVWIPLDTRNHHQRLHAVVDESRPPVLVYHSGTKELAHQISTELGFITLISIDDTDDVYNANENNIFVPEDIAGARINHKDQTAMILYTSGSTGVPKGVVLTNGGLLNQINGTASTLRLEREITLQQSPLGFDLMLDQIFLALCNGGTIVLVNKSARGDPTQIAELIVRHGITLTHFVPSEYILLLNYGYHILKNADSWRYAMSGGEKLSQVLRRAFHKLNCSGLQLVNVYGPAEITLACARGFVPYREFNGLQDSLDYLQPSPNYDIEITDTDMSVLPVGFPGEICISGEGVGLGYLERPEETSRKFTHKKSVLSPSSSRSTIRVYRSGDKGRMLPDGTLEVFGRIDGDSQVKIHGFRVELEEIANAIIHTSNGTIISVAVSWRPSQSSGTLVAFVVFDIGFDENKYEFIEWLQSSLPLPQVMKPTVIVPTKLIPTTPNGKTDRVAVDKIPVPGPSNLNTTKKPTRALDCWENSIKEIWEEILSSRMAHTFERSQSRIDHNSDFFQVGGSSILMIKLKYLLEMQLGVKISMPELFHTSSLSSMAKLVADAKAAVNGTASLPTMPSFLGPKNIAQVIDRDLEIATIVDKLSQPRAIPSLSIESSLSCSEKLVVVLTGATGFIGKHLLSCLVQSPKVGQVHCVAIRPDASGKPRRVAVNSDKIVEYTGDLSDSNLGLSAAQFTFLAEHSHIIIHNGADVSLLKTYQSLRRANVISTRTLCSMAILRRLPVHYVSTASVAKVIQQKPLLEVPASPADADLLNSVDGYAASKWASEALLAKIAVESGIPVYIHRLAHVMGEDASELDAVGMMTKYSFLLHALPRIKEEAIEGQWDFVFVESVVDELVRSAMKSAIDYGHPSTSQSKREENRPAVFINHCNDVTIPHCKLKGYLEATSGEPLGEIELKEWLQLARSRQDDTAYDVKNSKGD</sequence>
<evidence type="ECO:0000256" key="2">
    <source>
        <dbReference type="ARBA" id="ARBA00022553"/>
    </source>
</evidence>
<dbReference type="Gene3D" id="3.40.50.150">
    <property type="entry name" value="Vaccinia Virus protein VP39"/>
    <property type="match status" value="1"/>
</dbReference>
<dbReference type="Pfam" id="PF07993">
    <property type="entry name" value="NAD_binding_4"/>
    <property type="match status" value="1"/>
</dbReference>
<keyword evidence="6" id="KW-0677">Repeat</keyword>
<evidence type="ECO:0000256" key="3">
    <source>
        <dbReference type="ARBA" id="ARBA00022598"/>
    </source>
</evidence>
<dbReference type="InterPro" id="IPR018201">
    <property type="entry name" value="Ketoacyl_synth_AS"/>
</dbReference>
<evidence type="ECO:0000259" key="10">
    <source>
        <dbReference type="PROSITE" id="PS50075"/>
    </source>
</evidence>
<dbReference type="InterPro" id="IPR001227">
    <property type="entry name" value="Ac_transferase_dom_sf"/>
</dbReference>
<dbReference type="Gene3D" id="3.30.300.30">
    <property type="match status" value="1"/>
</dbReference>
<dbReference type="InterPro" id="IPR020841">
    <property type="entry name" value="PKS_Beta-ketoAc_synthase_dom"/>
</dbReference>
<dbReference type="Gene3D" id="3.30.559.10">
    <property type="entry name" value="Chloramphenicol acetyltransferase-like domain"/>
    <property type="match status" value="1"/>
</dbReference>
<dbReference type="InterPro" id="IPR016035">
    <property type="entry name" value="Acyl_Trfase/lysoPLipase"/>
</dbReference>
<evidence type="ECO:0000313" key="13">
    <source>
        <dbReference type="EMBL" id="KAB8291373.1"/>
    </source>
</evidence>
<dbReference type="SMART" id="SM00826">
    <property type="entry name" value="PKS_DH"/>
    <property type="match status" value="1"/>
</dbReference>
<evidence type="ECO:0000313" key="14">
    <source>
        <dbReference type="Proteomes" id="UP000326757"/>
    </source>
</evidence>
<evidence type="ECO:0000259" key="11">
    <source>
        <dbReference type="PROSITE" id="PS52004"/>
    </source>
</evidence>
<comment type="caution">
    <text evidence="13">The sequence shown here is derived from an EMBL/GenBank/DDBJ whole genome shotgun (WGS) entry which is preliminary data.</text>
</comment>
<evidence type="ECO:0000256" key="5">
    <source>
        <dbReference type="ARBA" id="ARBA00022679"/>
    </source>
</evidence>
<dbReference type="SMART" id="SM00823">
    <property type="entry name" value="PKS_PP"/>
    <property type="match status" value="2"/>
</dbReference>
<dbReference type="CDD" id="cd02440">
    <property type="entry name" value="AdoMet_MTases"/>
    <property type="match status" value="1"/>
</dbReference>
<evidence type="ECO:0000256" key="7">
    <source>
        <dbReference type="ARBA" id="ARBA00023268"/>
    </source>
</evidence>
<dbReference type="CDD" id="cd00833">
    <property type="entry name" value="PKS"/>
    <property type="match status" value="1"/>
</dbReference>
<dbReference type="InterPro" id="IPR016039">
    <property type="entry name" value="Thiolase-like"/>
</dbReference>
<evidence type="ECO:0000256" key="4">
    <source>
        <dbReference type="ARBA" id="ARBA00022603"/>
    </source>
</evidence>
<evidence type="ECO:0000256" key="9">
    <source>
        <dbReference type="SAM" id="MobiDB-lite"/>
    </source>
</evidence>
<dbReference type="Gene3D" id="3.30.559.30">
    <property type="entry name" value="Nonribosomal peptide synthetase, condensation domain"/>
    <property type="match status" value="1"/>
</dbReference>
<dbReference type="Pfam" id="PF00501">
    <property type="entry name" value="AMP-binding"/>
    <property type="match status" value="1"/>
</dbReference>
<dbReference type="Pfam" id="PF16197">
    <property type="entry name" value="KAsynt_C_assoc"/>
    <property type="match status" value="1"/>
</dbReference>
<dbReference type="InterPro" id="IPR014043">
    <property type="entry name" value="Acyl_transferase_dom"/>
</dbReference>
<dbReference type="InterPro" id="IPR013968">
    <property type="entry name" value="PKS_KR"/>
</dbReference>
<dbReference type="InterPro" id="IPR057326">
    <property type="entry name" value="KR_dom"/>
</dbReference>
<dbReference type="InterPro" id="IPR032821">
    <property type="entry name" value="PKS_assoc"/>
</dbReference>
<dbReference type="InterPro" id="IPR009081">
    <property type="entry name" value="PP-bd_ACP"/>
</dbReference>
<dbReference type="PANTHER" id="PTHR43775">
    <property type="entry name" value="FATTY ACID SYNTHASE"/>
    <property type="match status" value="1"/>
</dbReference>
<dbReference type="SMART" id="SM00825">
    <property type="entry name" value="PKS_KS"/>
    <property type="match status" value="1"/>
</dbReference>
<dbReference type="SUPFAM" id="SSF47336">
    <property type="entry name" value="ACP-like"/>
    <property type="match status" value="2"/>
</dbReference>
<dbReference type="InterPro" id="IPR050091">
    <property type="entry name" value="PKS_NRPS_Biosynth_Enz"/>
</dbReference>
<dbReference type="PROSITE" id="PS52019">
    <property type="entry name" value="PKS_MFAS_DH"/>
    <property type="match status" value="1"/>
</dbReference>
<dbReference type="InterPro" id="IPR014031">
    <property type="entry name" value="Ketoacyl_synth_C"/>
</dbReference>
<dbReference type="InterPro" id="IPR049552">
    <property type="entry name" value="PKS_DH_N"/>
</dbReference>
<gene>
    <name evidence="13" type="ORF">EYC80_010052</name>
</gene>
<dbReference type="InterPro" id="IPR020807">
    <property type="entry name" value="PKS_DH"/>
</dbReference>
<dbReference type="InterPro" id="IPR023213">
    <property type="entry name" value="CAT-like_dom_sf"/>
</dbReference>
<dbReference type="InterPro" id="IPR006162">
    <property type="entry name" value="Ppantetheine_attach_site"/>
</dbReference>
<keyword evidence="3" id="KW-0436">Ligase</keyword>
<dbReference type="Pfam" id="PF00668">
    <property type="entry name" value="Condensation"/>
    <property type="match status" value="1"/>
</dbReference>
<dbReference type="GO" id="GO:0032259">
    <property type="term" value="P:methylation"/>
    <property type="evidence" value="ECO:0007669"/>
    <property type="project" value="UniProtKB-KW"/>
</dbReference>
<dbReference type="SMART" id="SM00827">
    <property type="entry name" value="PKS_AT"/>
    <property type="match status" value="1"/>
</dbReference>
<dbReference type="Pfam" id="PF00698">
    <property type="entry name" value="Acyl_transf_1"/>
    <property type="match status" value="1"/>
</dbReference>
<dbReference type="InterPro" id="IPR001242">
    <property type="entry name" value="Condensation_dom"/>
</dbReference>
<accession>A0A5N6JRG8</accession>
<feature type="domain" description="Ketosynthase family 3 (KS3)" evidence="11">
    <location>
        <begin position="9"/>
        <end position="454"/>
    </location>
</feature>
<dbReference type="Gene3D" id="3.40.366.10">
    <property type="entry name" value="Malonyl-Coenzyme A Acyl Carrier Protein, domain 2"/>
    <property type="match status" value="1"/>
</dbReference>
<dbReference type="InterPro" id="IPR049551">
    <property type="entry name" value="PKS_DH_C"/>
</dbReference>
<dbReference type="GO" id="GO:0004315">
    <property type="term" value="F:3-oxoacyl-[acyl-carrier-protein] synthase activity"/>
    <property type="evidence" value="ECO:0007669"/>
    <property type="project" value="InterPro"/>
</dbReference>
<name>A0A5N6JRG8_MONLA</name>
<dbReference type="InterPro" id="IPR013217">
    <property type="entry name" value="Methyltransf_12"/>
</dbReference>
<dbReference type="InterPro" id="IPR042099">
    <property type="entry name" value="ANL_N_sf"/>
</dbReference>
<dbReference type="SUPFAM" id="SSF51735">
    <property type="entry name" value="NAD(P)-binding Rossmann-fold domains"/>
    <property type="match status" value="2"/>
</dbReference>
<dbReference type="InterPro" id="IPR016036">
    <property type="entry name" value="Malonyl_transacylase_ACP-bd"/>
</dbReference>
<dbReference type="Gene3D" id="3.40.47.10">
    <property type="match status" value="1"/>
</dbReference>
<feature type="region of interest" description="C-terminal hotdog fold" evidence="8">
    <location>
        <begin position="1109"/>
        <end position="1258"/>
    </location>
</feature>
<dbReference type="InterPro" id="IPR020845">
    <property type="entry name" value="AMP-binding_CS"/>
</dbReference>
<dbReference type="PROSITE" id="PS00606">
    <property type="entry name" value="KS3_1"/>
    <property type="match status" value="1"/>
</dbReference>
<dbReference type="GO" id="GO:0008168">
    <property type="term" value="F:methyltransferase activity"/>
    <property type="evidence" value="ECO:0007669"/>
    <property type="project" value="UniProtKB-KW"/>
</dbReference>
<dbReference type="InterPro" id="IPR020806">
    <property type="entry name" value="PKS_PP-bd"/>
</dbReference>
<dbReference type="InterPro" id="IPR036736">
    <property type="entry name" value="ACP-like_sf"/>
</dbReference>
<protein>
    <recommendedName>
        <fullName evidence="15">Carrier domain-containing protein</fullName>
    </recommendedName>
</protein>
<feature type="region of interest" description="Disordered" evidence="9">
    <location>
        <begin position="2492"/>
        <end position="2578"/>
    </location>
</feature>
<dbReference type="PROSITE" id="PS50075">
    <property type="entry name" value="CARRIER"/>
    <property type="match status" value="2"/>
</dbReference>
<evidence type="ECO:0000259" key="12">
    <source>
        <dbReference type="PROSITE" id="PS52019"/>
    </source>
</evidence>
<dbReference type="InterPro" id="IPR014030">
    <property type="entry name" value="Ketoacyl_synth_N"/>
</dbReference>